<dbReference type="GO" id="GO:0140664">
    <property type="term" value="F:ATP-dependent DNA damage sensor activity"/>
    <property type="evidence" value="ECO:0007669"/>
    <property type="project" value="InterPro"/>
</dbReference>
<evidence type="ECO:0000313" key="3">
    <source>
        <dbReference type="EMBL" id="KAK3339630.1"/>
    </source>
</evidence>
<dbReference type="GO" id="GO:0005524">
    <property type="term" value="F:ATP binding"/>
    <property type="evidence" value="ECO:0007669"/>
    <property type="project" value="InterPro"/>
</dbReference>
<evidence type="ECO:0000256" key="1">
    <source>
        <dbReference type="ARBA" id="ARBA00006271"/>
    </source>
</evidence>
<dbReference type="Gene3D" id="1.10.1420.10">
    <property type="match status" value="2"/>
</dbReference>
<evidence type="ECO:0000313" key="4">
    <source>
        <dbReference type="Proteomes" id="UP001275084"/>
    </source>
</evidence>
<dbReference type="FunFam" id="1.10.1420.10:FF:000019">
    <property type="entry name" value="DNA mismatch repair protein"/>
    <property type="match status" value="1"/>
</dbReference>
<dbReference type="SMART" id="SM00533">
    <property type="entry name" value="MUTSd"/>
    <property type="match status" value="1"/>
</dbReference>
<dbReference type="InterPro" id="IPR036187">
    <property type="entry name" value="DNA_mismatch_repair_MutS_sf"/>
</dbReference>
<feature type="domain" description="DNA mismatch repair protein MutS core" evidence="2">
    <location>
        <begin position="27"/>
        <end position="291"/>
    </location>
</feature>
<dbReference type="PANTHER" id="PTHR11361">
    <property type="entry name" value="DNA MISMATCH REPAIR PROTEIN MUTS FAMILY MEMBER"/>
    <property type="match status" value="1"/>
</dbReference>
<organism evidence="3 4">
    <name type="scientific">Lasiosphaeria hispida</name>
    <dbReference type="NCBI Taxonomy" id="260671"/>
    <lineage>
        <taxon>Eukaryota</taxon>
        <taxon>Fungi</taxon>
        <taxon>Dikarya</taxon>
        <taxon>Ascomycota</taxon>
        <taxon>Pezizomycotina</taxon>
        <taxon>Sordariomycetes</taxon>
        <taxon>Sordariomycetidae</taxon>
        <taxon>Sordariales</taxon>
        <taxon>Lasiosphaeriaceae</taxon>
        <taxon>Lasiosphaeria</taxon>
    </lineage>
</organism>
<proteinExistence type="inferred from homology"/>
<dbReference type="Proteomes" id="UP001275084">
    <property type="component" value="Unassembled WGS sequence"/>
</dbReference>
<evidence type="ECO:0000259" key="2">
    <source>
        <dbReference type="SMART" id="SM00533"/>
    </source>
</evidence>
<feature type="non-terminal residue" evidence="3">
    <location>
        <position position="1"/>
    </location>
</feature>
<accession>A0AAJ0M7M3</accession>
<reference evidence="3" key="2">
    <citation type="submission" date="2023-06" db="EMBL/GenBank/DDBJ databases">
        <authorList>
            <consortium name="Lawrence Berkeley National Laboratory"/>
            <person name="Haridas S."/>
            <person name="Hensen N."/>
            <person name="Bonometti L."/>
            <person name="Westerberg I."/>
            <person name="Brannstrom I.O."/>
            <person name="Guillou S."/>
            <person name="Cros-Aarteil S."/>
            <person name="Calhoun S."/>
            <person name="Kuo A."/>
            <person name="Mondo S."/>
            <person name="Pangilinan J."/>
            <person name="Riley R."/>
            <person name="Labutti K."/>
            <person name="Andreopoulos B."/>
            <person name="Lipzen A."/>
            <person name="Chen C."/>
            <person name="Yanf M."/>
            <person name="Daum C."/>
            <person name="Ng V."/>
            <person name="Clum A."/>
            <person name="Steindorff A."/>
            <person name="Ohm R."/>
            <person name="Martin F."/>
            <person name="Silar P."/>
            <person name="Natvig D."/>
            <person name="Lalanne C."/>
            <person name="Gautier V."/>
            <person name="Ament-Velasquez S.L."/>
            <person name="Kruys A."/>
            <person name="Hutchinson M.I."/>
            <person name="Powell A.J."/>
            <person name="Barry K."/>
            <person name="Miller A.N."/>
            <person name="Grigoriev I.V."/>
            <person name="Debuchy R."/>
            <person name="Gladieux P."/>
            <person name="Thoren M.H."/>
            <person name="Johannesson H."/>
        </authorList>
    </citation>
    <scope>NUCLEOTIDE SEQUENCE</scope>
    <source>
        <strain evidence="3">CBS 955.72</strain>
    </source>
</reference>
<reference evidence="3" key="1">
    <citation type="journal article" date="2023" name="Mol. Phylogenet. Evol.">
        <title>Genome-scale phylogeny and comparative genomics of the fungal order Sordariales.</title>
        <authorList>
            <person name="Hensen N."/>
            <person name="Bonometti L."/>
            <person name="Westerberg I."/>
            <person name="Brannstrom I.O."/>
            <person name="Guillou S."/>
            <person name="Cros-Aarteil S."/>
            <person name="Calhoun S."/>
            <person name="Haridas S."/>
            <person name="Kuo A."/>
            <person name="Mondo S."/>
            <person name="Pangilinan J."/>
            <person name="Riley R."/>
            <person name="LaButti K."/>
            <person name="Andreopoulos B."/>
            <person name="Lipzen A."/>
            <person name="Chen C."/>
            <person name="Yan M."/>
            <person name="Daum C."/>
            <person name="Ng V."/>
            <person name="Clum A."/>
            <person name="Steindorff A."/>
            <person name="Ohm R.A."/>
            <person name="Martin F."/>
            <person name="Silar P."/>
            <person name="Natvig D.O."/>
            <person name="Lalanne C."/>
            <person name="Gautier V."/>
            <person name="Ament-Velasquez S.L."/>
            <person name="Kruys A."/>
            <person name="Hutchinson M.I."/>
            <person name="Powell A.J."/>
            <person name="Barry K."/>
            <person name="Miller A.N."/>
            <person name="Grigoriev I.V."/>
            <person name="Debuchy R."/>
            <person name="Gladieux P."/>
            <person name="Hiltunen Thoren M."/>
            <person name="Johannesson H."/>
        </authorList>
    </citation>
    <scope>NUCLEOTIDE SEQUENCE</scope>
    <source>
        <strain evidence="3">CBS 955.72</strain>
    </source>
</reference>
<dbReference type="InterPro" id="IPR007696">
    <property type="entry name" value="DNA_mismatch_repair_MutS_core"/>
</dbReference>
<sequence length="291" mass="32723">PLPFSSALILDGQTLINLEIANTVDGGTKGTLFQLVNRCITPFGKRLFRQWVCHPLSKAQQISERLDAVDVLLSPGCELREHFLSGMAKLPDLERLVSQIHAGSCKAHDFVRVLEGFEQIEYTTSLMRASNGDILDPGNGGNDGIIGRLLASMPNLSEPLNYWKGAFNRDQAREEGLFIPSRGVDDNFDSGYGTISRVEADLQALLARQQRELRNRNIKFADISKEIYQLEVPGTVKVPKDWRQISATASVKRYYFKELDSLIRGLQEAEETHSQTIRSITSSFYERFDKD</sequence>
<gene>
    <name evidence="3" type="ORF">B0T25DRAFT_432334</name>
</gene>
<dbReference type="SUPFAM" id="SSF48334">
    <property type="entry name" value="DNA repair protein MutS, domain III"/>
    <property type="match status" value="1"/>
</dbReference>
<dbReference type="AlphaFoldDB" id="A0AAJ0M7M3"/>
<feature type="non-terminal residue" evidence="3">
    <location>
        <position position="291"/>
    </location>
</feature>
<comment type="similarity">
    <text evidence="1">Belongs to the DNA mismatch repair MutS family.</text>
</comment>
<dbReference type="GO" id="GO:0032301">
    <property type="term" value="C:MutSalpha complex"/>
    <property type="evidence" value="ECO:0007669"/>
    <property type="project" value="TreeGrafter"/>
</dbReference>
<dbReference type="EMBL" id="JAUIQD010000009">
    <property type="protein sequence ID" value="KAK3339630.1"/>
    <property type="molecule type" value="Genomic_DNA"/>
</dbReference>
<keyword evidence="4" id="KW-1185">Reference proteome</keyword>
<dbReference type="Pfam" id="PF05192">
    <property type="entry name" value="MutS_III"/>
    <property type="match status" value="1"/>
</dbReference>
<name>A0AAJ0M7M3_9PEZI</name>
<protein>
    <submittedName>
        <fullName evidence="3">DNA mismatch repair protein MutS</fullName>
    </submittedName>
</protein>
<dbReference type="PANTHER" id="PTHR11361:SF148">
    <property type="entry name" value="DNA MISMATCH REPAIR PROTEIN MSH6"/>
    <property type="match status" value="1"/>
</dbReference>
<dbReference type="GO" id="GO:0030983">
    <property type="term" value="F:mismatched DNA binding"/>
    <property type="evidence" value="ECO:0007669"/>
    <property type="project" value="InterPro"/>
</dbReference>
<dbReference type="GO" id="GO:0006298">
    <property type="term" value="P:mismatch repair"/>
    <property type="evidence" value="ECO:0007669"/>
    <property type="project" value="InterPro"/>
</dbReference>
<dbReference type="InterPro" id="IPR045076">
    <property type="entry name" value="MutS"/>
</dbReference>
<comment type="caution">
    <text evidence="3">The sequence shown here is derived from an EMBL/GenBank/DDBJ whole genome shotgun (WGS) entry which is preliminary data.</text>
</comment>